<accession>A0A916T4Z3</accession>
<dbReference type="PANTHER" id="PTHR37089:SF3">
    <property type="entry name" value="EXPORTED PROTEIN"/>
    <property type="match status" value="1"/>
</dbReference>
<dbReference type="AlphaFoldDB" id="A0A916T4Z3"/>
<evidence type="ECO:0000259" key="2">
    <source>
        <dbReference type="Pfam" id="PF05229"/>
    </source>
</evidence>
<organism evidence="3 4">
    <name type="scientific">Sphingomonas metalli</name>
    <dbReference type="NCBI Taxonomy" id="1779358"/>
    <lineage>
        <taxon>Bacteria</taxon>
        <taxon>Pseudomonadati</taxon>
        <taxon>Pseudomonadota</taxon>
        <taxon>Alphaproteobacteria</taxon>
        <taxon>Sphingomonadales</taxon>
        <taxon>Sphingomonadaceae</taxon>
        <taxon>Sphingomonas</taxon>
    </lineage>
</organism>
<feature type="domain" description="Spore coat protein U/FanG" evidence="2">
    <location>
        <begin position="36"/>
        <end position="175"/>
    </location>
</feature>
<reference evidence="3" key="2">
    <citation type="submission" date="2020-09" db="EMBL/GenBank/DDBJ databases">
        <authorList>
            <person name="Sun Q."/>
            <person name="Zhou Y."/>
        </authorList>
    </citation>
    <scope>NUCLEOTIDE SEQUENCE</scope>
    <source>
        <strain evidence="3">CGMCC 1.15330</strain>
    </source>
</reference>
<keyword evidence="4" id="KW-1185">Reference proteome</keyword>
<dbReference type="InterPro" id="IPR007893">
    <property type="entry name" value="Spore_coat_U/FanG"/>
</dbReference>
<dbReference type="EMBL" id="BMIH01000002">
    <property type="protein sequence ID" value="GGB28481.1"/>
    <property type="molecule type" value="Genomic_DNA"/>
</dbReference>
<evidence type="ECO:0000313" key="3">
    <source>
        <dbReference type="EMBL" id="GGB28481.1"/>
    </source>
</evidence>
<reference evidence="3" key="1">
    <citation type="journal article" date="2014" name="Int. J. Syst. Evol. Microbiol.">
        <title>Complete genome sequence of Corynebacterium casei LMG S-19264T (=DSM 44701T), isolated from a smear-ripened cheese.</title>
        <authorList>
            <consortium name="US DOE Joint Genome Institute (JGI-PGF)"/>
            <person name="Walter F."/>
            <person name="Albersmeier A."/>
            <person name="Kalinowski J."/>
            <person name="Ruckert C."/>
        </authorList>
    </citation>
    <scope>NUCLEOTIDE SEQUENCE</scope>
    <source>
        <strain evidence="3">CGMCC 1.15330</strain>
    </source>
</reference>
<gene>
    <name evidence="3" type="ORF">GCM10011380_17630</name>
</gene>
<dbReference type="InterPro" id="IPR053167">
    <property type="entry name" value="Spore_coat_component"/>
</dbReference>
<evidence type="ECO:0000256" key="1">
    <source>
        <dbReference type="SAM" id="SignalP"/>
    </source>
</evidence>
<protein>
    <recommendedName>
        <fullName evidence="2">Spore coat protein U/FanG domain-containing protein</fullName>
    </recommendedName>
</protein>
<feature type="chain" id="PRO_5036966198" description="Spore coat protein U/FanG domain-containing protein" evidence="1">
    <location>
        <begin position="22"/>
        <end position="178"/>
    </location>
</feature>
<sequence>MTVPGFGGSAMRILWFSPAVAATAYWVAAPVGAETTKSFQVSAQIVAGCIVVANGQGSWGAIDLGSVAGTAGASAQGSLISTAGAGVSIECTPGLSATLAIDTGDHPAGSQRRLGLMGGTATIPYQLYVDGAATAFAGSTPLSFTAGPRLVPIRAVATLAAPAAAGRYTDTVRVTLSW</sequence>
<comment type="caution">
    <text evidence="3">The sequence shown here is derived from an EMBL/GenBank/DDBJ whole genome shotgun (WGS) entry which is preliminary data.</text>
</comment>
<dbReference type="Pfam" id="PF05229">
    <property type="entry name" value="SCPU"/>
    <property type="match status" value="1"/>
</dbReference>
<proteinExistence type="predicted"/>
<name>A0A916T4Z3_9SPHN</name>
<dbReference type="PANTHER" id="PTHR37089">
    <property type="entry name" value="PROTEIN U-RELATED"/>
    <property type="match status" value="1"/>
</dbReference>
<dbReference type="Proteomes" id="UP000623067">
    <property type="component" value="Unassembled WGS sequence"/>
</dbReference>
<evidence type="ECO:0000313" key="4">
    <source>
        <dbReference type="Proteomes" id="UP000623067"/>
    </source>
</evidence>
<keyword evidence="1" id="KW-0732">Signal</keyword>
<feature type="signal peptide" evidence="1">
    <location>
        <begin position="1"/>
        <end position="21"/>
    </location>
</feature>